<evidence type="ECO:0000259" key="4">
    <source>
        <dbReference type="Pfam" id="PF01551"/>
    </source>
</evidence>
<comment type="caution">
    <text evidence="5">The sequence shown here is derived from an EMBL/GenBank/DDBJ whole genome shotgun (WGS) entry which is preliminary data.</text>
</comment>
<dbReference type="PANTHER" id="PTHR21666:SF289">
    <property type="entry name" value="L-ALA--D-GLU ENDOPEPTIDASE"/>
    <property type="match status" value="1"/>
</dbReference>
<keyword evidence="2" id="KW-0175">Coiled coil</keyword>
<dbReference type="AlphaFoldDB" id="A0A7V3E8B1"/>
<dbReference type="PANTHER" id="PTHR21666">
    <property type="entry name" value="PEPTIDASE-RELATED"/>
    <property type="match status" value="1"/>
</dbReference>
<dbReference type="Gene3D" id="2.70.70.10">
    <property type="entry name" value="Glucose Permease (Domain IIA)"/>
    <property type="match status" value="1"/>
</dbReference>
<keyword evidence="3" id="KW-0472">Membrane</keyword>
<feature type="transmembrane region" description="Helical" evidence="3">
    <location>
        <begin position="39"/>
        <end position="58"/>
    </location>
</feature>
<evidence type="ECO:0000256" key="3">
    <source>
        <dbReference type="SAM" id="Phobius"/>
    </source>
</evidence>
<reference evidence="5" key="1">
    <citation type="journal article" date="2020" name="mSystems">
        <title>Genome- and Community-Level Interaction Insights into Carbon Utilization and Element Cycling Functions of Hydrothermarchaeota in Hydrothermal Sediment.</title>
        <authorList>
            <person name="Zhou Z."/>
            <person name="Liu Y."/>
            <person name="Xu W."/>
            <person name="Pan J."/>
            <person name="Luo Z.H."/>
            <person name="Li M."/>
        </authorList>
    </citation>
    <scope>NUCLEOTIDE SEQUENCE [LARGE SCALE GENOMIC DNA]</scope>
    <source>
        <strain evidence="5">SpSt-479</strain>
    </source>
</reference>
<protein>
    <submittedName>
        <fullName evidence="5">M23 family metallopeptidase</fullName>
    </submittedName>
</protein>
<dbReference type="InterPro" id="IPR016047">
    <property type="entry name" value="M23ase_b-sheet_dom"/>
</dbReference>
<sequence length="279" mass="32056">MKFKFDKKKLKKLTEFSVVLVPHDPSTGTKTIRLSFVKILSIILLYTIIILFVGFYFFTFTSLDKYLIPDSVRFNTPEKVQLRELNQKIIQLANELEKLKSNNERLKNILFRQDSSTIDENTGSEQYNNKRNNTGGNIYFAFLNLVSEIFRKTETNQITFIKPTDGYLSQKYDPENGHLGIDFATKENNPIFASAGGYISFAGYTPEYGHVVIINHPNDFITRYMHCSVIVKKQGERIVQGEVIALAGNSGTRTTGTHLHFEIWYKGKPVDPEKFLLKF</sequence>
<keyword evidence="1" id="KW-0732">Signal</keyword>
<dbReference type="InterPro" id="IPR050570">
    <property type="entry name" value="Cell_wall_metabolism_enzyme"/>
</dbReference>
<dbReference type="GO" id="GO:0004222">
    <property type="term" value="F:metalloendopeptidase activity"/>
    <property type="evidence" value="ECO:0007669"/>
    <property type="project" value="TreeGrafter"/>
</dbReference>
<feature type="domain" description="M23ase beta-sheet core" evidence="4">
    <location>
        <begin position="177"/>
        <end position="272"/>
    </location>
</feature>
<dbReference type="EMBL" id="DSUJ01000008">
    <property type="protein sequence ID" value="HFI92059.1"/>
    <property type="molecule type" value="Genomic_DNA"/>
</dbReference>
<feature type="coiled-coil region" evidence="2">
    <location>
        <begin position="79"/>
        <end position="109"/>
    </location>
</feature>
<organism evidence="5">
    <name type="scientific">Ignavibacterium album</name>
    <dbReference type="NCBI Taxonomy" id="591197"/>
    <lineage>
        <taxon>Bacteria</taxon>
        <taxon>Pseudomonadati</taxon>
        <taxon>Ignavibacteriota</taxon>
        <taxon>Ignavibacteria</taxon>
        <taxon>Ignavibacteriales</taxon>
        <taxon>Ignavibacteriaceae</taxon>
        <taxon>Ignavibacterium</taxon>
    </lineage>
</organism>
<evidence type="ECO:0000256" key="1">
    <source>
        <dbReference type="ARBA" id="ARBA00022729"/>
    </source>
</evidence>
<dbReference type="Pfam" id="PF01551">
    <property type="entry name" value="Peptidase_M23"/>
    <property type="match status" value="1"/>
</dbReference>
<proteinExistence type="predicted"/>
<evidence type="ECO:0000313" key="5">
    <source>
        <dbReference type="EMBL" id="HFI92059.1"/>
    </source>
</evidence>
<dbReference type="SUPFAM" id="SSF51261">
    <property type="entry name" value="Duplicated hybrid motif"/>
    <property type="match status" value="1"/>
</dbReference>
<accession>A0A7V3E8B1</accession>
<evidence type="ECO:0000256" key="2">
    <source>
        <dbReference type="SAM" id="Coils"/>
    </source>
</evidence>
<keyword evidence="3" id="KW-1133">Transmembrane helix</keyword>
<gene>
    <name evidence="5" type="ORF">ENS31_11125</name>
</gene>
<dbReference type="CDD" id="cd12797">
    <property type="entry name" value="M23_peptidase"/>
    <property type="match status" value="1"/>
</dbReference>
<name>A0A7V3E8B1_9BACT</name>
<keyword evidence="3" id="KW-0812">Transmembrane</keyword>
<dbReference type="InterPro" id="IPR011055">
    <property type="entry name" value="Dup_hybrid_motif"/>
</dbReference>